<protein>
    <submittedName>
        <fullName evidence="2">Glucosamine kinase</fullName>
        <ecNumber evidence="2">2.7.1.8</ecNumber>
    </submittedName>
</protein>
<evidence type="ECO:0000313" key="2">
    <source>
        <dbReference type="EMBL" id="MBB4062914.1"/>
    </source>
</evidence>
<dbReference type="EMBL" id="JACIEZ010000001">
    <property type="protein sequence ID" value="MBB4062914.1"/>
    <property type="molecule type" value="Genomic_DNA"/>
</dbReference>
<evidence type="ECO:0000313" key="3">
    <source>
        <dbReference type="Proteomes" id="UP000528286"/>
    </source>
</evidence>
<evidence type="ECO:0000259" key="1">
    <source>
        <dbReference type="Pfam" id="PF01869"/>
    </source>
</evidence>
<dbReference type="SUPFAM" id="SSF53067">
    <property type="entry name" value="Actin-like ATPase domain"/>
    <property type="match status" value="2"/>
</dbReference>
<name>A0A7W6J185_9HYPH</name>
<accession>A0A7W6J185</accession>
<dbReference type="EC" id="2.7.1.8" evidence="2"/>
<dbReference type="GO" id="GO:0047931">
    <property type="term" value="F:glucosamine kinase activity"/>
    <property type="evidence" value="ECO:0007669"/>
    <property type="project" value="UniProtKB-EC"/>
</dbReference>
<keyword evidence="2" id="KW-0418">Kinase</keyword>
<proteinExistence type="predicted"/>
<dbReference type="PANTHER" id="PTHR43190:SF3">
    <property type="entry name" value="N-ACETYL-D-GLUCOSAMINE KINASE"/>
    <property type="match status" value="1"/>
</dbReference>
<dbReference type="Gene3D" id="3.30.420.40">
    <property type="match status" value="2"/>
</dbReference>
<feature type="domain" description="ATPase BadF/BadG/BcrA/BcrD type" evidence="1">
    <location>
        <begin position="6"/>
        <end position="266"/>
    </location>
</feature>
<keyword evidence="2" id="KW-0808">Transferase</keyword>
<organism evidence="2 3">
    <name type="scientific">Gellertiella hungarica</name>
    <dbReference type="NCBI Taxonomy" id="1572859"/>
    <lineage>
        <taxon>Bacteria</taxon>
        <taxon>Pseudomonadati</taxon>
        <taxon>Pseudomonadota</taxon>
        <taxon>Alphaproteobacteria</taxon>
        <taxon>Hyphomicrobiales</taxon>
        <taxon>Rhizobiaceae</taxon>
        <taxon>Gellertiella</taxon>
    </lineage>
</organism>
<sequence>MSDLILGIDGGGTLCRAALADGTGAILGRGTSGPANILTDADGAARHIVEAARAALEQAGLGAADLFSIPVFLGLAGSTVPRAAQEIRARLPFARLALDSDGLVALEGALGPGDGSVAVIGTGTIYFIRQAGQMETVGGWGFVLGDLGGGARIGQAAMQEAILAHDGIRTPSALTSVLMAQFGGSPAAMVDFAHSARPADFAERAALVFDHAETGDSTALRVIRLSAHAIDEALDRLYAVAGPLPLCLVGGLADRYAPWIAERHRSRLRKPRGDGLAGAIALAQRHFVPGTGAAA</sequence>
<dbReference type="CDD" id="cd24082">
    <property type="entry name" value="ASKHA_NBD_GspK-like"/>
    <property type="match status" value="1"/>
</dbReference>
<dbReference type="InterPro" id="IPR002731">
    <property type="entry name" value="ATPase_BadF"/>
</dbReference>
<dbReference type="Proteomes" id="UP000528286">
    <property type="component" value="Unassembled WGS sequence"/>
</dbReference>
<reference evidence="2 3" key="1">
    <citation type="submission" date="2020-08" db="EMBL/GenBank/DDBJ databases">
        <title>Genomic Encyclopedia of Type Strains, Phase IV (KMG-IV): sequencing the most valuable type-strain genomes for metagenomic binning, comparative biology and taxonomic classification.</title>
        <authorList>
            <person name="Goeker M."/>
        </authorList>
    </citation>
    <scope>NUCLEOTIDE SEQUENCE [LARGE SCALE GENOMIC DNA]</scope>
    <source>
        <strain evidence="2 3">DSM 29853</strain>
    </source>
</reference>
<gene>
    <name evidence="2" type="ORF">GGR23_000075</name>
</gene>
<dbReference type="InterPro" id="IPR043129">
    <property type="entry name" value="ATPase_NBD"/>
</dbReference>
<dbReference type="Pfam" id="PF01869">
    <property type="entry name" value="BcrAD_BadFG"/>
    <property type="match status" value="1"/>
</dbReference>
<dbReference type="PANTHER" id="PTHR43190">
    <property type="entry name" value="N-ACETYL-D-GLUCOSAMINE KINASE"/>
    <property type="match status" value="1"/>
</dbReference>
<dbReference type="AlphaFoldDB" id="A0A7W6J185"/>
<keyword evidence="3" id="KW-1185">Reference proteome</keyword>
<dbReference type="RefSeq" id="WP_183364116.1">
    <property type="nucleotide sequence ID" value="NZ_JACIEZ010000001.1"/>
</dbReference>
<dbReference type="InterPro" id="IPR052519">
    <property type="entry name" value="Euk-type_GlcNAc_Kinase"/>
</dbReference>
<comment type="caution">
    <text evidence="2">The sequence shown here is derived from an EMBL/GenBank/DDBJ whole genome shotgun (WGS) entry which is preliminary data.</text>
</comment>